<gene>
    <name evidence="2" type="ORF">DI556_04090</name>
</gene>
<feature type="domain" description="T6SS Phospholipase effector Tle1-like catalytic" evidence="1">
    <location>
        <begin position="35"/>
        <end position="316"/>
    </location>
</feature>
<protein>
    <submittedName>
        <fullName evidence="2">Peptidoglycan-binding protein</fullName>
    </submittedName>
</protein>
<proteinExistence type="predicted"/>
<dbReference type="Proteomes" id="UP000249185">
    <property type="component" value="Unassembled WGS sequence"/>
</dbReference>
<comment type="caution">
    <text evidence="2">The sequence shown here is derived from an EMBL/GenBank/DDBJ whole genome shotgun (WGS) entry which is preliminary data.</text>
</comment>
<name>A0A2W5NKG6_RHOSU</name>
<evidence type="ECO:0000313" key="2">
    <source>
        <dbReference type="EMBL" id="PZQ51355.1"/>
    </source>
</evidence>
<dbReference type="PANTHER" id="PTHR33840">
    <property type="match status" value="1"/>
</dbReference>
<evidence type="ECO:0000313" key="3">
    <source>
        <dbReference type="Proteomes" id="UP000249185"/>
    </source>
</evidence>
<dbReference type="PANTHER" id="PTHR33840:SF1">
    <property type="entry name" value="TLE1 PHOSPHOLIPASE DOMAIN-CONTAINING PROTEIN"/>
    <property type="match status" value="1"/>
</dbReference>
<dbReference type="AlphaFoldDB" id="A0A2W5NKG6"/>
<sequence>MGGPPRGAHFPRTSLSIAPPGAPDAGAVAARGAMKRIVICCDGTWKRLDARHPTNVVRLAQAVAPRGPDGVAQIVYHIDGVGAGRGTGRIARALDRVLGGAFGQGLLGTIEAAYRFLVFNHAPGDEIFLFGFSRGAFCARSLAGLIRNCGVLEKSAAAAIPEALALYRGRGETAHPDAPPAVAFRRAHAQPAHTSPADHAARPEAREPVRIAYLGVWDTVGSLGLPVQFRLAELVNRSLRFHDTRLSKGVAAARHAVAIDERRRTFPPALWDNLDALNREAGAERYAQSWFPGDHGSVGGGGAARALSDDALLWVAEGAVARGLALEPGALAEWRAARNPMGPLRARPRRGLLDALLALGPAERRGPERRAEVAEAAIRRFRADPGYRPAALTRLLGAPAEAPCRA</sequence>
<accession>A0A2W5NKG6</accession>
<dbReference type="Pfam" id="PF09994">
    <property type="entry name" value="T6SS_Tle1-like_cat"/>
    <property type="match status" value="1"/>
</dbReference>
<dbReference type="InterPro" id="IPR018712">
    <property type="entry name" value="Tle1-like_cat"/>
</dbReference>
<organism evidence="2 3">
    <name type="scientific">Rhodovulum sulfidophilum</name>
    <name type="common">Rhodobacter sulfidophilus</name>
    <dbReference type="NCBI Taxonomy" id="35806"/>
    <lineage>
        <taxon>Bacteria</taxon>
        <taxon>Pseudomonadati</taxon>
        <taxon>Pseudomonadota</taxon>
        <taxon>Alphaproteobacteria</taxon>
        <taxon>Rhodobacterales</taxon>
        <taxon>Paracoccaceae</taxon>
        <taxon>Rhodovulum</taxon>
    </lineage>
</organism>
<evidence type="ECO:0000259" key="1">
    <source>
        <dbReference type="Pfam" id="PF09994"/>
    </source>
</evidence>
<dbReference type="EMBL" id="QFPW01000002">
    <property type="protein sequence ID" value="PZQ51355.1"/>
    <property type="molecule type" value="Genomic_DNA"/>
</dbReference>
<reference evidence="2 3" key="1">
    <citation type="submission" date="2017-08" db="EMBL/GenBank/DDBJ databases">
        <title>Infants hospitalized years apart are colonized by the same room-sourced microbial strains.</title>
        <authorList>
            <person name="Brooks B."/>
            <person name="Olm M.R."/>
            <person name="Firek B.A."/>
            <person name="Baker R."/>
            <person name="Thomas B.C."/>
            <person name="Morowitz M.J."/>
            <person name="Banfield J.F."/>
        </authorList>
    </citation>
    <scope>NUCLEOTIDE SEQUENCE [LARGE SCALE GENOMIC DNA]</scope>
    <source>
        <strain evidence="2">S2_005_002_R2_34</strain>
    </source>
</reference>